<proteinExistence type="predicted"/>
<dbReference type="InterPro" id="IPR001138">
    <property type="entry name" value="Zn2Cys6_DnaBD"/>
</dbReference>
<feature type="domain" description="Zn(2)-C6 fungal-type" evidence="3">
    <location>
        <begin position="31"/>
        <end position="59"/>
    </location>
</feature>
<reference evidence="4" key="1">
    <citation type="submission" date="2023-03" db="EMBL/GenBank/DDBJ databases">
        <title>Near-Complete genome sequence of Lipomyces tetrasporous NRRL Y-64009, an oleaginous yeast capable of growing on lignocellulosic hydrolysates.</title>
        <authorList>
            <consortium name="Lawrence Berkeley National Laboratory"/>
            <person name="Jagtap S.S."/>
            <person name="Liu J.-J."/>
            <person name="Walukiewicz H.E."/>
            <person name="Pangilinan J."/>
            <person name="Lipzen A."/>
            <person name="Ahrendt S."/>
            <person name="Koriabine M."/>
            <person name="Cobaugh K."/>
            <person name="Salamov A."/>
            <person name="Yoshinaga Y."/>
            <person name="Ng V."/>
            <person name="Daum C."/>
            <person name="Grigoriev I.V."/>
            <person name="Slininger P.J."/>
            <person name="Dien B.S."/>
            <person name="Jin Y.-S."/>
            <person name="Rao C.V."/>
        </authorList>
    </citation>
    <scope>NUCLEOTIDE SEQUENCE</scope>
    <source>
        <strain evidence="4">NRRL Y-64009</strain>
    </source>
</reference>
<keyword evidence="5" id="KW-1185">Reference proteome</keyword>
<name>A0AAD7VPN5_9ASCO</name>
<keyword evidence="1" id="KW-0539">Nucleus</keyword>
<accession>A0AAD7VPN5</accession>
<dbReference type="InterPro" id="IPR036864">
    <property type="entry name" value="Zn2-C6_fun-type_DNA-bd_sf"/>
</dbReference>
<dbReference type="AlphaFoldDB" id="A0AAD7VPN5"/>
<dbReference type="PROSITE" id="PS00463">
    <property type="entry name" value="ZN2_CY6_FUNGAL_1"/>
    <property type="match status" value="1"/>
</dbReference>
<dbReference type="Gene3D" id="4.10.240.10">
    <property type="entry name" value="Zn(2)-C6 fungal-type DNA-binding domain"/>
    <property type="match status" value="1"/>
</dbReference>
<dbReference type="SUPFAM" id="SSF57701">
    <property type="entry name" value="Zn2/Cys6 DNA-binding domain"/>
    <property type="match status" value="1"/>
</dbReference>
<dbReference type="PROSITE" id="PS50048">
    <property type="entry name" value="ZN2_CY6_FUNGAL_2"/>
    <property type="match status" value="1"/>
</dbReference>
<dbReference type="PANTHER" id="PTHR37534">
    <property type="entry name" value="TRANSCRIPTIONAL ACTIVATOR PROTEIN UGA3"/>
    <property type="match status" value="1"/>
</dbReference>
<dbReference type="Proteomes" id="UP001217417">
    <property type="component" value="Unassembled WGS sequence"/>
</dbReference>
<evidence type="ECO:0000256" key="2">
    <source>
        <dbReference type="SAM" id="MobiDB-lite"/>
    </source>
</evidence>
<feature type="compositionally biased region" description="Polar residues" evidence="2">
    <location>
        <begin position="1"/>
        <end position="15"/>
    </location>
</feature>
<dbReference type="CDD" id="cd00067">
    <property type="entry name" value="GAL4"/>
    <property type="match status" value="1"/>
</dbReference>
<evidence type="ECO:0000313" key="4">
    <source>
        <dbReference type="EMBL" id="KAJ8096654.1"/>
    </source>
</evidence>
<dbReference type="GeneID" id="80884680"/>
<dbReference type="RefSeq" id="XP_056040104.1">
    <property type="nucleotide sequence ID" value="XM_056189514.1"/>
</dbReference>
<feature type="region of interest" description="Disordered" evidence="2">
    <location>
        <begin position="1"/>
        <end position="25"/>
    </location>
</feature>
<dbReference type="Pfam" id="PF00172">
    <property type="entry name" value="Zn_clus"/>
    <property type="match status" value="1"/>
</dbReference>
<evidence type="ECO:0000259" key="3">
    <source>
        <dbReference type="PROSITE" id="PS50048"/>
    </source>
</evidence>
<protein>
    <recommendedName>
        <fullName evidence="3">Zn(2)-C6 fungal-type domain-containing protein</fullName>
    </recommendedName>
</protein>
<gene>
    <name evidence="4" type="ORF">POJ06DRAFT_271680</name>
</gene>
<dbReference type="EMBL" id="JARPMG010000013">
    <property type="protein sequence ID" value="KAJ8096654.1"/>
    <property type="molecule type" value="Genomic_DNA"/>
</dbReference>
<dbReference type="PANTHER" id="PTHR37534:SF7">
    <property type="entry name" value="TRANSCRIPTIONAL ACTIVATOR PROTEIN UGA3"/>
    <property type="match status" value="1"/>
</dbReference>
<dbReference type="GO" id="GO:0045944">
    <property type="term" value="P:positive regulation of transcription by RNA polymerase II"/>
    <property type="evidence" value="ECO:0007669"/>
    <property type="project" value="TreeGrafter"/>
</dbReference>
<dbReference type="GO" id="GO:0000981">
    <property type="term" value="F:DNA-binding transcription factor activity, RNA polymerase II-specific"/>
    <property type="evidence" value="ECO:0007669"/>
    <property type="project" value="InterPro"/>
</dbReference>
<comment type="caution">
    <text evidence="4">The sequence shown here is derived from an EMBL/GenBank/DDBJ whole genome shotgun (WGS) entry which is preliminary data.</text>
</comment>
<dbReference type="SMART" id="SM00066">
    <property type="entry name" value="GAL4"/>
    <property type="match status" value="1"/>
</dbReference>
<evidence type="ECO:0000313" key="5">
    <source>
        <dbReference type="Proteomes" id="UP001217417"/>
    </source>
</evidence>
<sequence>MTSPAQTRPSRQGNDTTRRRRFDRQPRSRAGCITCRARHKRCDERTPTCQNCESLNILCEGYNAQLRWQDKYMRMVNIPDTSYRSLRYVNISPERFSEEMERLMEEFSPFDVDHNNDLVRNKDKVVITNLDVATYLCRPTVFTSHGGFDSHNASQYNLLQNDELYSERVNSKLPLPTAINDIFSVISHRSMSEVDDSNYLYMAQAYAPLTSEYVYAPAVPSSSELMSSLDPPLFY</sequence>
<dbReference type="GO" id="GO:0005634">
    <property type="term" value="C:nucleus"/>
    <property type="evidence" value="ECO:0007669"/>
    <property type="project" value="TreeGrafter"/>
</dbReference>
<organism evidence="4 5">
    <name type="scientific">Lipomyces tetrasporus</name>
    <dbReference type="NCBI Taxonomy" id="54092"/>
    <lineage>
        <taxon>Eukaryota</taxon>
        <taxon>Fungi</taxon>
        <taxon>Dikarya</taxon>
        <taxon>Ascomycota</taxon>
        <taxon>Saccharomycotina</taxon>
        <taxon>Lipomycetes</taxon>
        <taxon>Lipomycetales</taxon>
        <taxon>Lipomycetaceae</taxon>
        <taxon>Lipomyces</taxon>
    </lineage>
</organism>
<dbReference type="GO" id="GO:0000976">
    <property type="term" value="F:transcription cis-regulatory region binding"/>
    <property type="evidence" value="ECO:0007669"/>
    <property type="project" value="TreeGrafter"/>
</dbReference>
<dbReference type="GO" id="GO:0008270">
    <property type="term" value="F:zinc ion binding"/>
    <property type="evidence" value="ECO:0007669"/>
    <property type="project" value="InterPro"/>
</dbReference>
<evidence type="ECO:0000256" key="1">
    <source>
        <dbReference type="ARBA" id="ARBA00023242"/>
    </source>
</evidence>